<keyword evidence="2" id="KW-0732">Signal</keyword>
<evidence type="ECO:0000256" key="1">
    <source>
        <dbReference type="SAM" id="Coils"/>
    </source>
</evidence>
<accession>A0A2V4C661</accession>
<reference evidence="3 4" key="1">
    <citation type="submission" date="2018-05" db="EMBL/GenBank/DDBJ databases">
        <title>Flavobacterium sp. strain IMCC34758, incomplete genome.</title>
        <authorList>
            <person name="Joung Y."/>
        </authorList>
    </citation>
    <scope>NUCLEOTIDE SEQUENCE [LARGE SCALE GENOMIC DNA]</scope>
    <source>
        <strain evidence="3 4">IMCC34758</strain>
    </source>
</reference>
<feature type="signal peptide" evidence="2">
    <location>
        <begin position="1"/>
        <end position="19"/>
    </location>
</feature>
<keyword evidence="4" id="KW-1185">Reference proteome</keyword>
<evidence type="ECO:0000313" key="4">
    <source>
        <dbReference type="Proteomes" id="UP000247681"/>
    </source>
</evidence>
<keyword evidence="1" id="KW-0175">Coiled coil</keyword>
<gene>
    <name evidence="3" type="ORF">DMB68_04700</name>
</gene>
<comment type="caution">
    <text evidence="3">The sequence shown here is derived from an EMBL/GenBank/DDBJ whole genome shotgun (WGS) entry which is preliminary data.</text>
</comment>
<evidence type="ECO:0000256" key="2">
    <source>
        <dbReference type="SAM" id="SignalP"/>
    </source>
</evidence>
<protein>
    <recommendedName>
        <fullName evidence="5">BZIP transcription factor</fullName>
    </recommendedName>
</protein>
<sequence>MKKIILLLALMFSITISFGQVTSVQLFIGNSGKDVNGGVEQNTTTPEITLNVPDASATARGVVTREEQTFSGTKTFNNGLVVNGLTSNDSSCLQVNGDIRVATDFGLYLGGGSILGDPNGLFLTSNNTYLQGDIDGLSQIFTNEYSVGVNVLENTSFRIKGGRGFGSSDQLDRMSISPNGNISFNTTDILGLGNGGTFNVSGNTNISGNVGIGGAMNSTDKLAVNGIVHAKEVRVNLLGWPDYVFEKHYTGKSTLNPGYNLPTLAEIESYTKANHHLPEVPSAAEITSKGLKLGEMNGVLLKKIEELTLYAIEQQKEIEYLKKENENYKSLAERLSVIEKELETKK</sequence>
<feature type="chain" id="PRO_5015967766" description="BZIP transcription factor" evidence="2">
    <location>
        <begin position="20"/>
        <end position="346"/>
    </location>
</feature>
<dbReference type="AlphaFoldDB" id="A0A2V4C661"/>
<proteinExistence type="predicted"/>
<feature type="coiled-coil region" evidence="1">
    <location>
        <begin position="311"/>
        <end position="341"/>
    </location>
</feature>
<evidence type="ECO:0000313" key="3">
    <source>
        <dbReference type="EMBL" id="PXY46477.1"/>
    </source>
</evidence>
<name>A0A2V4C661_9FLAO</name>
<organism evidence="3 4">
    <name type="scientific">Flavobacterium hydrophilum</name>
    <dbReference type="NCBI Taxonomy" id="2211445"/>
    <lineage>
        <taxon>Bacteria</taxon>
        <taxon>Pseudomonadati</taxon>
        <taxon>Bacteroidota</taxon>
        <taxon>Flavobacteriia</taxon>
        <taxon>Flavobacteriales</taxon>
        <taxon>Flavobacteriaceae</taxon>
        <taxon>Flavobacterium</taxon>
    </lineage>
</organism>
<dbReference type="Proteomes" id="UP000247681">
    <property type="component" value="Unassembled WGS sequence"/>
</dbReference>
<dbReference type="EMBL" id="QJHL01000001">
    <property type="protein sequence ID" value="PXY46477.1"/>
    <property type="molecule type" value="Genomic_DNA"/>
</dbReference>
<evidence type="ECO:0008006" key="5">
    <source>
        <dbReference type="Google" id="ProtNLM"/>
    </source>
</evidence>